<name>D8T724_SELML</name>
<dbReference type="Gene3D" id="1.25.40.10">
    <property type="entry name" value="Tetratricopeptide repeat domain"/>
    <property type="match status" value="1"/>
</dbReference>
<dbReference type="InParanoid" id="D8T724"/>
<dbReference type="InterPro" id="IPR011990">
    <property type="entry name" value="TPR-like_helical_dom_sf"/>
</dbReference>
<dbReference type="GO" id="GO:0003723">
    <property type="term" value="F:RNA binding"/>
    <property type="evidence" value="ECO:0007669"/>
    <property type="project" value="InterPro"/>
</dbReference>
<keyword evidence="2" id="KW-1185">Reference proteome</keyword>
<dbReference type="eggNOG" id="KOG4197">
    <property type="taxonomic scope" value="Eukaryota"/>
</dbReference>
<reference evidence="1 2" key="1">
    <citation type="journal article" date="2011" name="Science">
        <title>The Selaginella genome identifies genetic changes associated with the evolution of vascular plants.</title>
        <authorList>
            <person name="Banks J.A."/>
            <person name="Nishiyama T."/>
            <person name="Hasebe M."/>
            <person name="Bowman J.L."/>
            <person name="Gribskov M."/>
            <person name="dePamphilis C."/>
            <person name="Albert V.A."/>
            <person name="Aono N."/>
            <person name="Aoyama T."/>
            <person name="Ambrose B.A."/>
            <person name="Ashton N.W."/>
            <person name="Axtell M.J."/>
            <person name="Barker E."/>
            <person name="Barker M.S."/>
            <person name="Bennetzen J.L."/>
            <person name="Bonawitz N.D."/>
            <person name="Chapple C."/>
            <person name="Cheng C."/>
            <person name="Correa L.G."/>
            <person name="Dacre M."/>
            <person name="DeBarry J."/>
            <person name="Dreyer I."/>
            <person name="Elias M."/>
            <person name="Engstrom E.M."/>
            <person name="Estelle M."/>
            <person name="Feng L."/>
            <person name="Finet C."/>
            <person name="Floyd S.K."/>
            <person name="Frommer W.B."/>
            <person name="Fujita T."/>
            <person name="Gramzow L."/>
            <person name="Gutensohn M."/>
            <person name="Harholt J."/>
            <person name="Hattori M."/>
            <person name="Heyl A."/>
            <person name="Hirai T."/>
            <person name="Hiwatashi Y."/>
            <person name="Ishikawa M."/>
            <person name="Iwata M."/>
            <person name="Karol K.G."/>
            <person name="Koehler B."/>
            <person name="Kolukisaoglu U."/>
            <person name="Kubo M."/>
            <person name="Kurata T."/>
            <person name="Lalonde S."/>
            <person name="Li K."/>
            <person name="Li Y."/>
            <person name="Litt A."/>
            <person name="Lyons E."/>
            <person name="Manning G."/>
            <person name="Maruyama T."/>
            <person name="Michael T.P."/>
            <person name="Mikami K."/>
            <person name="Miyazaki S."/>
            <person name="Morinaga S."/>
            <person name="Murata T."/>
            <person name="Mueller-Roeber B."/>
            <person name="Nelson D.R."/>
            <person name="Obara M."/>
            <person name="Oguri Y."/>
            <person name="Olmstead R.G."/>
            <person name="Onodera N."/>
            <person name="Petersen B.L."/>
            <person name="Pils B."/>
            <person name="Prigge M."/>
            <person name="Rensing S.A."/>
            <person name="Riano-Pachon D.M."/>
            <person name="Roberts A.W."/>
            <person name="Sato Y."/>
            <person name="Scheller H.V."/>
            <person name="Schulz B."/>
            <person name="Schulz C."/>
            <person name="Shakirov E.V."/>
            <person name="Shibagaki N."/>
            <person name="Shinohara N."/>
            <person name="Shippen D.E."/>
            <person name="Soerensen I."/>
            <person name="Sotooka R."/>
            <person name="Sugimoto N."/>
            <person name="Sugita M."/>
            <person name="Sumikawa N."/>
            <person name="Tanurdzic M."/>
            <person name="Theissen G."/>
            <person name="Ulvskov P."/>
            <person name="Wakazuki S."/>
            <person name="Weng J.K."/>
            <person name="Willats W.W."/>
            <person name="Wipf D."/>
            <person name="Wolf P.G."/>
            <person name="Yang L."/>
            <person name="Zimmer A.D."/>
            <person name="Zhu Q."/>
            <person name="Mitros T."/>
            <person name="Hellsten U."/>
            <person name="Loque D."/>
            <person name="Otillar R."/>
            <person name="Salamov A."/>
            <person name="Schmutz J."/>
            <person name="Shapiro H."/>
            <person name="Lindquist E."/>
            <person name="Lucas S."/>
            <person name="Rokhsar D."/>
            <person name="Grigoriev I.V."/>
        </authorList>
    </citation>
    <scope>NUCLEOTIDE SEQUENCE [LARGE SCALE GENOMIC DNA]</scope>
</reference>
<sequence length="125" mass="14097">MNLEGVKPEAITVVSVLDFCSIPDGKMVHASILGTGLEKQIRVQNALITMYSEGGCLQRARDVFNTINNPNGLELELELELDVSVWDDPKREMVLEMQPGSGTEVRHTMEVLHLWQMLLMLQPRH</sequence>
<accession>D8T724</accession>
<gene>
    <name evidence="1" type="ORF">SELMODRAFT_429713</name>
</gene>
<evidence type="ECO:0000313" key="1">
    <source>
        <dbReference type="EMBL" id="EFJ07546.1"/>
    </source>
</evidence>
<dbReference type="AlphaFoldDB" id="D8T724"/>
<dbReference type="EMBL" id="GL377684">
    <property type="protein sequence ID" value="EFJ07546.1"/>
    <property type="molecule type" value="Genomic_DNA"/>
</dbReference>
<dbReference type="Proteomes" id="UP000001514">
    <property type="component" value="Unassembled WGS sequence"/>
</dbReference>
<dbReference type="Gramene" id="EFJ07546">
    <property type="protein sequence ID" value="EFJ07546"/>
    <property type="gene ID" value="SELMODRAFT_429713"/>
</dbReference>
<dbReference type="PANTHER" id="PTHR47926:SF533">
    <property type="entry name" value="DYW DOMAIN-CONTAINING PROTEIN"/>
    <property type="match status" value="1"/>
</dbReference>
<organism evidence="2">
    <name type="scientific">Selaginella moellendorffii</name>
    <name type="common">Spikemoss</name>
    <dbReference type="NCBI Taxonomy" id="88036"/>
    <lineage>
        <taxon>Eukaryota</taxon>
        <taxon>Viridiplantae</taxon>
        <taxon>Streptophyta</taxon>
        <taxon>Embryophyta</taxon>
        <taxon>Tracheophyta</taxon>
        <taxon>Lycopodiopsida</taxon>
        <taxon>Selaginellales</taxon>
        <taxon>Selaginellaceae</taxon>
        <taxon>Selaginella</taxon>
    </lineage>
</organism>
<dbReference type="KEGG" id="smo:SELMODRAFT_429713"/>
<dbReference type="HOGENOM" id="CLU_1996569_0_0_1"/>
<protein>
    <submittedName>
        <fullName evidence="1">Uncharacterized protein</fullName>
    </submittedName>
</protein>
<dbReference type="PANTHER" id="PTHR47926">
    <property type="entry name" value="PENTATRICOPEPTIDE REPEAT-CONTAINING PROTEIN"/>
    <property type="match status" value="1"/>
</dbReference>
<proteinExistence type="predicted"/>
<evidence type="ECO:0000313" key="2">
    <source>
        <dbReference type="Proteomes" id="UP000001514"/>
    </source>
</evidence>
<dbReference type="GO" id="GO:0009451">
    <property type="term" value="P:RNA modification"/>
    <property type="evidence" value="ECO:0007669"/>
    <property type="project" value="InterPro"/>
</dbReference>
<dbReference type="InterPro" id="IPR046960">
    <property type="entry name" value="PPR_At4g14850-like_plant"/>
</dbReference>